<feature type="compositionally biased region" description="Pro residues" evidence="1">
    <location>
        <begin position="492"/>
        <end position="502"/>
    </location>
</feature>
<feature type="region of interest" description="Disordered" evidence="1">
    <location>
        <begin position="294"/>
        <end position="320"/>
    </location>
</feature>
<dbReference type="KEGG" id="hro:HELRODRAFT_193651"/>
<accession>T1FV81</accession>
<dbReference type="OrthoDB" id="10007483at2759"/>
<dbReference type="HOGENOM" id="CLU_438248_0_0_1"/>
<dbReference type="STRING" id="6412.T1FV81"/>
<protein>
    <recommendedName>
        <fullName evidence="5">PID domain-containing protein</fullName>
    </recommendedName>
</protein>
<reference evidence="2 4" key="2">
    <citation type="journal article" date="2013" name="Nature">
        <title>Insights into bilaterian evolution from three spiralian genomes.</title>
        <authorList>
            <person name="Simakov O."/>
            <person name="Marletaz F."/>
            <person name="Cho S.J."/>
            <person name="Edsinger-Gonzales E."/>
            <person name="Havlak P."/>
            <person name="Hellsten U."/>
            <person name="Kuo D.H."/>
            <person name="Larsson T."/>
            <person name="Lv J."/>
            <person name="Arendt D."/>
            <person name="Savage R."/>
            <person name="Osoegawa K."/>
            <person name="de Jong P."/>
            <person name="Grimwood J."/>
            <person name="Chapman J.A."/>
            <person name="Shapiro H."/>
            <person name="Aerts A."/>
            <person name="Otillar R.P."/>
            <person name="Terry A.Y."/>
            <person name="Boore J.L."/>
            <person name="Grigoriev I.V."/>
            <person name="Lindberg D.R."/>
            <person name="Seaver E.C."/>
            <person name="Weisblat D.A."/>
            <person name="Putnam N.H."/>
            <person name="Rokhsar D.S."/>
        </authorList>
    </citation>
    <scope>NUCLEOTIDE SEQUENCE</scope>
</reference>
<dbReference type="EMBL" id="AMQM01006933">
    <property type="status" value="NOT_ANNOTATED_CDS"/>
    <property type="molecule type" value="Genomic_DNA"/>
</dbReference>
<proteinExistence type="predicted"/>
<feature type="compositionally biased region" description="Basic and acidic residues" evidence="1">
    <location>
        <begin position="409"/>
        <end position="422"/>
    </location>
</feature>
<dbReference type="GeneID" id="20212727"/>
<keyword evidence="4" id="KW-1185">Reference proteome</keyword>
<dbReference type="AlphaFoldDB" id="T1FV81"/>
<evidence type="ECO:0008006" key="5">
    <source>
        <dbReference type="Google" id="ProtNLM"/>
    </source>
</evidence>
<reference evidence="3" key="3">
    <citation type="submission" date="2015-06" db="UniProtKB">
        <authorList>
            <consortium name="EnsemblMetazoa"/>
        </authorList>
    </citation>
    <scope>IDENTIFICATION</scope>
</reference>
<dbReference type="InParanoid" id="T1FV81"/>
<feature type="compositionally biased region" description="Low complexity" evidence="1">
    <location>
        <begin position="311"/>
        <end position="320"/>
    </location>
</feature>
<dbReference type="CTD" id="20212727"/>
<feature type="region of interest" description="Disordered" evidence="1">
    <location>
        <begin position="224"/>
        <end position="261"/>
    </location>
</feature>
<evidence type="ECO:0000313" key="2">
    <source>
        <dbReference type="EMBL" id="ESN95138.1"/>
    </source>
</evidence>
<dbReference type="EnsemblMetazoa" id="HelroT193651">
    <property type="protein sequence ID" value="HelroP193651"/>
    <property type="gene ID" value="HelroG193651"/>
</dbReference>
<reference evidence="4" key="1">
    <citation type="submission" date="2012-12" db="EMBL/GenBank/DDBJ databases">
        <authorList>
            <person name="Hellsten U."/>
            <person name="Grimwood J."/>
            <person name="Chapman J.A."/>
            <person name="Shapiro H."/>
            <person name="Aerts A."/>
            <person name="Otillar R.P."/>
            <person name="Terry A.Y."/>
            <person name="Boore J.L."/>
            <person name="Simakov O."/>
            <person name="Marletaz F."/>
            <person name="Cho S.-J."/>
            <person name="Edsinger-Gonzales E."/>
            <person name="Havlak P."/>
            <person name="Kuo D.-H."/>
            <person name="Larsson T."/>
            <person name="Lv J."/>
            <person name="Arendt D."/>
            <person name="Savage R."/>
            <person name="Osoegawa K."/>
            <person name="de Jong P."/>
            <person name="Lindberg D.R."/>
            <person name="Seaver E.C."/>
            <person name="Weisblat D.A."/>
            <person name="Putnam N.H."/>
            <person name="Grigoriev I.V."/>
            <person name="Rokhsar D.S."/>
        </authorList>
    </citation>
    <scope>NUCLEOTIDE SEQUENCE</scope>
</reference>
<evidence type="ECO:0000256" key="1">
    <source>
        <dbReference type="SAM" id="MobiDB-lite"/>
    </source>
</evidence>
<dbReference type="eggNOG" id="KOG4352">
    <property type="taxonomic scope" value="Eukaryota"/>
</dbReference>
<feature type="compositionally biased region" description="Basic residues" evidence="1">
    <location>
        <begin position="451"/>
        <end position="460"/>
    </location>
</feature>
<feature type="region of interest" description="Disordered" evidence="1">
    <location>
        <begin position="399"/>
        <end position="572"/>
    </location>
</feature>
<evidence type="ECO:0000313" key="3">
    <source>
        <dbReference type="EnsemblMetazoa" id="HelroP193651"/>
    </source>
</evidence>
<dbReference type="Proteomes" id="UP000015101">
    <property type="component" value="Unassembled WGS sequence"/>
</dbReference>
<gene>
    <name evidence="3" type="primary">20212727</name>
    <name evidence="2" type="ORF">HELRODRAFT_193651</name>
</gene>
<sequence length="624" mass="70374">MAGYIPLVKCRVLYLGSSIPIETSVGLEAVQHPLRERYGCSDVDGGRAKVSGIDSTLTVYSSGILLQYMDDPTACTWFPIQTLHVCCSVKPVRTGYGCKFVPTDSLEAAGSVEPPIFAAITRRAKGIKVLECHAFITKTDETSFALVQSCTHAFQHREGWLQDQPPIETLIQTAARLIPAEKAHKARNNPDVGSFSFRDKAKRYTLDNLSLDDEPRKIYLEDYMKPAPEPPRPKPKPQAQPRPPPRPDPEPEKPAPAPAAQPVNQQPIIQILPQTANSGPQNYPPATYFIQVPQPAASAPEPAKPLPPPIQVVQQPQQPPQIQYVQQPAEPKTQYVQMLPQGQLVQYQKEQQQQPAMQWSLQPRVVQVPNPAPQPAPESKVPPQTVIKAYFSNWDDTPHKAVMVSPESPYKEEPAYPVDEEKRKKRHHHHHHKKEKPANNYYLISTEKQQDKKKKKVVKKKDKDEKEEETYYFLKRPQQSIKIKQIDESDPDPAPAPVPAPAPRKCKDDDDEIIVYYPEGEPDDEEEEEEEEPTSTHEIRYGDMVLNSGSNQGNYPQYGDEEEEGDQYDNAYYPPYNGGVIVEGGPGRGMYQAQVDYGQMGYDFNGYAPYNPFTKGNPDFVYRY</sequence>
<organism evidence="3 4">
    <name type="scientific">Helobdella robusta</name>
    <name type="common">Californian leech</name>
    <dbReference type="NCBI Taxonomy" id="6412"/>
    <lineage>
        <taxon>Eukaryota</taxon>
        <taxon>Metazoa</taxon>
        <taxon>Spiralia</taxon>
        <taxon>Lophotrochozoa</taxon>
        <taxon>Annelida</taxon>
        <taxon>Clitellata</taxon>
        <taxon>Hirudinea</taxon>
        <taxon>Rhynchobdellida</taxon>
        <taxon>Glossiphoniidae</taxon>
        <taxon>Helobdella</taxon>
    </lineage>
</organism>
<feature type="compositionally biased region" description="Basic residues" evidence="1">
    <location>
        <begin position="423"/>
        <end position="435"/>
    </location>
</feature>
<dbReference type="RefSeq" id="XP_009026786.1">
    <property type="nucleotide sequence ID" value="XM_009028538.1"/>
</dbReference>
<feature type="compositionally biased region" description="Acidic residues" evidence="1">
    <location>
        <begin position="520"/>
        <end position="533"/>
    </location>
</feature>
<dbReference type="SUPFAM" id="SSF50729">
    <property type="entry name" value="PH domain-like"/>
    <property type="match status" value="1"/>
</dbReference>
<dbReference type="EMBL" id="KB097542">
    <property type="protein sequence ID" value="ESN95138.1"/>
    <property type="molecule type" value="Genomic_DNA"/>
</dbReference>
<dbReference type="PANTHER" id="PTHR21219:SF3">
    <property type="entry name" value="FI19613P1"/>
    <property type="match status" value="1"/>
</dbReference>
<dbReference type="PANTHER" id="PTHR21219">
    <property type="entry name" value="FI19613P1"/>
    <property type="match status" value="1"/>
</dbReference>
<name>T1FV81_HELRO</name>
<evidence type="ECO:0000313" key="4">
    <source>
        <dbReference type="Proteomes" id="UP000015101"/>
    </source>
</evidence>